<protein>
    <recommendedName>
        <fullName evidence="3">Carboxylic ester hydrolase</fullName>
        <ecNumber evidence="3">3.1.1.-</ecNumber>
    </recommendedName>
</protein>
<sequence length="533" mass="58865">MAAGDKVSINAPSLGANIVGSLDQENNVALFRGIPFASVNKRWTHSETLHSLDNDFDATKLGHRCSQLSGMVLVSGGTNDPLPGDDEFKCLNLNVAVPKEALYAPDSKPLPVMVWIHGGGFAFGANSVARYRPQALLVHARKCGTPIILVSINYRLGALGFSASKDLAEEVNGGSRTHPMGNYGFVDQRNALEWVNEHIQDFGGDPSNITVFGVSAGSVSIHLHLLAEHALFDRAIMMSGSAPVLSPKEPETYQRDWDRLCDKTGIKASTAAERLEQLRSLDVDVILKQATPAAMGPVADGKLLKSGWTYEENVSNKRCKEFILGDTNVEAIIFDGLLKRLSQARFHELVDEAFSVEDAEQLYLKFGFTREPQSEEDFRKAFRLLVGNTLFNYSHVGIAKASKNSDAWKDKVYLYHFEQPSPFPGPTHGLSYHGLCAMLMHLNELPNCPPPTQEVSLEAARIWTAFAHGQQPWEPYSQNGKFMRFGPDGKSDVYDFESDTTRDYKFQTWLGEHIGEVGSFVGRLVMNLENNEA</sequence>
<dbReference type="Proteomes" id="UP000186955">
    <property type="component" value="Unassembled WGS sequence"/>
</dbReference>
<dbReference type="InterPro" id="IPR019826">
    <property type="entry name" value="Carboxylesterase_B_AS"/>
</dbReference>
<keyword evidence="6" id="KW-1185">Reference proteome</keyword>
<gene>
    <name evidence="5" type="ORF">PENSUB_2730</name>
</gene>
<dbReference type="PANTHER" id="PTHR43142">
    <property type="entry name" value="CARBOXYLIC ESTER HYDROLASE"/>
    <property type="match status" value="1"/>
</dbReference>
<organism evidence="5 6">
    <name type="scientific">Penicillium subrubescens</name>
    <dbReference type="NCBI Taxonomy" id="1316194"/>
    <lineage>
        <taxon>Eukaryota</taxon>
        <taxon>Fungi</taxon>
        <taxon>Dikarya</taxon>
        <taxon>Ascomycota</taxon>
        <taxon>Pezizomycotina</taxon>
        <taxon>Eurotiomycetes</taxon>
        <taxon>Eurotiomycetidae</taxon>
        <taxon>Eurotiales</taxon>
        <taxon>Aspergillaceae</taxon>
        <taxon>Penicillium</taxon>
    </lineage>
</organism>
<dbReference type="PROSITE" id="PS00122">
    <property type="entry name" value="CARBOXYLESTERASE_B_1"/>
    <property type="match status" value="1"/>
</dbReference>
<accession>A0A1Q5UGN8</accession>
<dbReference type="OrthoDB" id="3200163at2759"/>
<comment type="caution">
    <text evidence="5">The sequence shown here is derived from an EMBL/GenBank/DDBJ whole genome shotgun (WGS) entry which is preliminary data.</text>
</comment>
<comment type="similarity">
    <text evidence="1 3">Belongs to the type-B carboxylesterase/lipase family.</text>
</comment>
<dbReference type="GO" id="GO:0016787">
    <property type="term" value="F:hydrolase activity"/>
    <property type="evidence" value="ECO:0007669"/>
    <property type="project" value="UniProtKB-KW"/>
</dbReference>
<dbReference type="Pfam" id="PF00135">
    <property type="entry name" value="COesterase"/>
    <property type="match status" value="1"/>
</dbReference>
<dbReference type="GO" id="GO:0017000">
    <property type="term" value="P:antibiotic biosynthetic process"/>
    <property type="evidence" value="ECO:0007669"/>
    <property type="project" value="UniProtKB-ARBA"/>
</dbReference>
<name>A0A1Q5UGN8_9EURO</name>
<evidence type="ECO:0000313" key="6">
    <source>
        <dbReference type="Proteomes" id="UP000186955"/>
    </source>
</evidence>
<reference evidence="5 6" key="1">
    <citation type="submission" date="2016-10" db="EMBL/GenBank/DDBJ databases">
        <title>Genome sequence of the ascomycete fungus Penicillium subrubescens.</title>
        <authorList>
            <person name="De Vries R.P."/>
            <person name="Peng M."/>
            <person name="Dilokpimol A."/>
            <person name="Hilden K."/>
            <person name="Makela M.R."/>
            <person name="Grigoriev I."/>
            <person name="Riley R."/>
            <person name="Granchi Z."/>
        </authorList>
    </citation>
    <scope>NUCLEOTIDE SEQUENCE [LARGE SCALE GENOMIC DNA]</scope>
    <source>
        <strain evidence="5 6">CBS 132785</strain>
    </source>
</reference>
<dbReference type="EMBL" id="MNBE01000274">
    <property type="protein sequence ID" value="OKP11658.1"/>
    <property type="molecule type" value="Genomic_DNA"/>
</dbReference>
<dbReference type="InterPro" id="IPR029058">
    <property type="entry name" value="AB_hydrolase_fold"/>
</dbReference>
<dbReference type="AlphaFoldDB" id="A0A1Q5UGN8"/>
<evidence type="ECO:0000259" key="4">
    <source>
        <dbReference type="Pfam" id="PF00135"/>
    </source>
</evidence>
<dbReference type="EC" id="3.1.1.-" evidence="3"/>
<keyword evidence="2 3" id="KW-0378">Hydrolase</keyword>
<evidence type="ECO:0000256" key="1">
    <source>
        <dbReference type="ARBA" id="ARBA00005964"/>
    </source>
</evidence>
<evidence type="ECO:0000256" key="2">
    <source>
        <dbReference type="ARBA" id="ARBA00022801"/>
    </source>
</evidence>
<proteinExistence type="inferred from homology"/>
<dbReference type="SUPFAM" id="SSF53474">
    <property type="entry name" value="alpha/beta-Hydrolases"/>
    <property type="match status" value="1"/>
</dbReference>
<dbReference type="STRING" id="1316194.A0A1Q5UGN8"/>
<feature type="domain" description="Carboxylesterase type B" evidence="4">
    <location>
        <begin position="23"/>
        <end position="490"/>
    </location>
</feature>
<evidence type="ECO:0000313" key="5">
    <source>
        <dbReference type="EMBL" id="OKP11658.1"/>
    </source>
</evidence>
<evidence type="ECO:0000256" key="3">
    <source>
        <dbReference type="RuleBase" id="RU361235"/>
    </source>
</evidence>
<dbReference type="Gene3D" id="3.40.50.1820">
    <property type="entry name" value="alpha/beta hydrolase"/>
    <property type="match status" value="1"/>
</dbReference>
<dbReference type="PANTHER" id="PTHR43142:SF5">
    <property type="entry name" value="CARBOXYLIC ESTER HYDROLASE"/>
    <property type="match status" value="1"/>
</dbReference>
<dbReference type="GO" id="GO:0072330">
    <property type="term" value="P:monocarboxylic acid biosynthetic process"/>
    <property type="evidence" value="ECO:0007669"/>
    <property type="project" value="UniProtKB-ARBA"/>
</dbReference>
<dbReference type="InterPro" id="IPR002018">
    <property type="entry name" value="CarbesteraseB"/>
</dbReference>